<feature type="transmembrane region" description="Helical" evidence="1">
    <location>
        <begin position="7"/>
        <end position="26"/>
    </location>
</feature>
<dbReference type="RefSeq" id="XP_022631112.1">
    <property type="nucleotide sequence ID" value="XM_022775532.1"/>
</dbReference>
<accession>A0A0C7NAQ5</accession>
<feature type="domain" description="Secreted protein CSS2 C-terminal" evidence="2">
    <location>
        <begin position="95"/>
        <end position="210"/>
    </location>
</feature>
<dbReference type="AlphaFoldDB" id="A0A0C7NAQ5"/>
<evidence type="ECO:0000313" key="4">
    <source>
        <dbReference type="Proteomes" id="UP000054304"/>
    </source>
</evidence>
<evidence type="ECO:0000313" key="3">
    <source>
        <dbReference type="EMBL" id="CEP64914.1"/>
    </source>
</evidence>
<keyword evidence="1" id="KW-1133">Transmembrane helix</keyword>
<sequence>MLGQDSGLYYLCALIIGCCRAVAIIVEPRADNVSISAMSSNGTVAPILAARLNLDYFDESNITLNKRDGSVDQWLTNISMIALADASPLGSQGALVKRTHAEGSPWWLVEAGQCAFGFWDIVEGVWQAGYDIYRMASSGNRGVVVMDSHGPFYYKYYAIDGNCASTIHQKTIAGALQAAARQLEGSQLCNNYLFQIDHHGSWKGDIIIGSSPSVYFTNVRWTTYKGWVDAGCEELQSPYNCNSNEQGN</sequence>
<dbReference type="GeneID" id="34688484"/>
<evidence type="ECO:0000259" key="2">
    <source>
        <dbReference type="Pfam" id="PF20521"/>
    </source>
</evidence>
<dbReference type="Pfam" id="PF20521">
    <property type="entry name" value="DUF6736"/>
    <property type="match status" value="1"/>
</dbReference>
<evidence type="ECO:0000256" key="1">
    <source>
        <dbReference type="SAM" id="Phobius"/>
    </source>
</evidence>
<dbReference type="Proteomes" id="UP000054304">
    <property type="component" value="Unassembled WGS sequence"/>
</dbReference>
<dbReference type="OrthoDB" id="4067243at2759"/>
<dbReference type="HOGENOM" id="CLU_1120328_0_0_1"/>
<gene>
    <name evidence="3" type="ORF">LALA0_S15e00254g</name>
</gene>
<keyword evidence="1" id="KW-0812">Transmembrane</keyword>
<proteinExistence type="predicted"/>
<dbReference type="InterPro" id="IPR046624">
    <property type="entry name" value="CSS2_C"/>
</dbReference>
<organism evidence="3 4">
    <name type="scientific">Lachancea lanzarotensis</name>
    <dbReference type="NCBI Taxonomy" id="1245769"/>
    <lineage>
        <taxon>Eukaryota</taxon>
        <taxon>Fungi</taxon>
        <taxon>Dikarya</taxon>
        <taxon>Ascomycota</taxon>
        <taxon>Saccharomycotina</taxon>
        <taxon>Saccharomycetes</taxon>
        <taxon>Saccharomycetales</taxon>
        <taxon>Saccharomycetaceae</taxon>
        <taxon>Lachancea</taxon>
    </lineage>
</organism>
<reference evidence="3 4" key="1">
    <citation type="submission" date="2014-12" db="EMBL/GenBank/DDBJ databases">
        <authorList>
            <person name="Neuveglise Cecile"/>
        </authorList>
    </citation>
    <scope>NUCLEOTIDE SEQUENCE [LARGE SCALE GENOMIC DNA]</scope>
    <source>
        <strain evidence="3 4">CBS 12615</strain>
    </source>
</reference>
<dbReference type="EMBL" id="LN736374">
    <property type="protein sequence ID" value="CEP64914.1"/>
    <property type="molecule type" value="Genomic_DNA"/>
</dbReference>
<keyword evidence="4" id="KW-1185">Reference proteome</keyword>
<name>A0A0C7NAQ5_9SACH</name>
<keyword evidence="1" id="KW-0472">Membrane</keyword>
<protein>
    <submittedName>
        <fullName evidence="3">LALA0S15e00254g1_1</fullName>
    </submittedName>
</protein>